<organism evidence="3">
    <name type="scientific">Hexamita inflata</name>
    <dbReference type="NCBI Taxonomy" id="28002"/>
    <lineage>
        <taxon>Eukaryota</taxon>
        <taxon>Metamonada</taxon>
        <taxon>Diplomonadida</taxon>
        <taxon>Hexamitidae</taxon>
        <taxon>Hexamitinae</taxon>
        <taxon>Hexamita</taxon>
    </lineage>
</organism>
<evidence type="ECO:0000313" key="3">
    <source>
        <dbReference type="EMBL" id="CAI9972573.1"/>
    </source>
</evidence>
<reference evidence="3" key="1">
    <citation type="submission" date="2023-06" db="EMBL/GenBank/DDBJ databases">
        <authorList>
            <person name="Kurt Z."/>
        </authorList>
    </citation>
    <scope>NUCLEOTIDE SEQUENCE</scope>
</reference>
<evidence type="ECO:0000313" key="2">
    <source>
        <dbReference type="EMBL" id="CAI9927697.1"/>
    </source>
</evidence>
<feature type="transmembrane region" description="Helical" evidence="1">
    <location>
        <begin position="50"/>
        <end position="67"/>
    </location>
</feature>
<protein>
    <submittedName>
        <fullName evidence="4">Hypothetical_protein</fullName>
    </submittedName>
</protein>
<feature type="transmembrane region" description="Helical" evidence="1">
    <location>
        <begin position="73"/>
        <end position="97"/>
    </location>
</feature>
<dbReference type="AlphaFoldDB" id="A0AA86RFX3"/>
<keyword evidence="6" id="KW-1185">Reference proteome</keyword>
<gene>
    <name evidence="2" type="ORF">HINF_LOCUS15342</name>
    <name evidence="4" type="ORF">HINF_LOCUS43407</name>
    <name evidence="5" type="ORF">HINF_LOCUS53575</name>
    <name evidence="3" type="ORF">HINF_LOCUS60218</name>
</gene>
<accession>A0AA86RFX3</accession>
<proteinExistence type="predicted"/>
<dbReference type="EMBL" id="CAXDID020000180">
    <property type="protein sequence ID" value="CAL6049553.1"/>
    <property type="molecule type" value="Genomic_DNA"/>
</dbReference>
<evidence type="ECO:0000313" key="4">
    <source>
        <dbReference type="EMBL" id="CAL6049553.1"/>
    </source>
</evidence>
<keyword evidence="1" id="KW-0472">Membrane</keyword>
<evidence type="ECO:0000256" key="1">
    <source>
        <dbReference type="SAM" id="Phobius"/>
    </source>
</evidence>
<evidence type="ECO:0000313" key="5">
    <source>
        <dbReference type="EMBL" id="CAL6068585.1"/>
    </source>
</evidence>
<dbReference type="EMBL" id="CAXDID020000273">
    <property type="protein sequence ID" value="CAL6068585.1"/>
    <property type="molecule type" value="Genomic_DNA"/>
</dbReference>
<reference evidence="4 6" key="2">
    <citation type="submission" date="2024-07" db="EMBL/GenBank/DDBJ databases">
        <authorList>
            <person name="Akdeniz Z."/>
        </authorList>
    </citation>
    <scope>NUCLEOTIDE SEQUENCE [LARGE SCALE GENOMIC DNA]</scope>
</reference>
<keyword evidence="1" id="KW-1133">Transmembrane helix</keyword>
<dbReference type="Proteomes" id="UP001642409">
    <property type="component" value="Unassembled WGS sequence"/>
</dbReference>
<sequence>MFNSCQMGQFAVIDFQNGQINGRLNYLNVQTILNESVFVRFKGFAGSQQLYIFAIIYCQLLYVNQFCELNVSYSYSSLVILKVLLIVLLMYLVLICLSQATKFINSVACYSVLLGPRTSLKLAQVGYY</sequence>
<comment type="caution">
    <text evidence="3">The sequence shown here is derived from an EMBL/GenBank/DDBJ whole genome shotgun (WGS) entry which is preliminary data.</text>
</comment>
<name>A0AA86RFX3_9EUKA</name>
<evidence type="ECO:0000313" key="6">
    <source>
        <dbReference type="Proteomes" id="UP001642409"/>
    </source>
</evidence>
<dbReference type="EMBL" id="CATOUU010000384">
    <property type="protein sequence ID" value="CAI9927697.1"/>
    <property type="molecule type" value="Genomic_DNA"/>
</dbReference>
<dbReference type="EMBL" id="CATOUU010001112">
    <property type="protein sequence ID" value="CAI9972573.1"/>
    <property type="molecule type" value="Genomic_DNA"/>
</dbReference>
<keyword evidence="1" id="KW-0812">Transmembrane</keyword>